<evidence type="ECO:0000256" key="1">
    <source>
        <dbReference type="SAM" id="MobiDB-lite"/>
    </source>
</evidence>
<protein>
    <submittedName>
        <fullName evidence="2">Uncharacterized protein</fullName>
    </submittedName>
</protein>
<feature type="compositionally biased region" description="Polar residues" evidence="1">
    <location>
        <begin position="75"/>
        <end position="114"/>
    </location>
</feature>
<keyword evidence="3" id="KW-1185">Reference proteome</keyword>
<sequence length="153" mass="17587">MSPRLLDPVSRPRDFGIHARWSTSSRPWQTVPQHRSRRSFSIKNKSGPIDRIRNVDQSGDHGAIRSWEPSRADPRTSSARTNRENLPTSTWADWRTSRSPSDSPTVVDSLNQLVQPLVKESRRRRHSPSQRPDDRSNCLRPMDTDMVSAMLHP</sequence>
<feature type="region of interest" description="Disordered" evidence="1">
    <location>
        <begin position="1"/>
        <end position="153"/>
    </location>
</feature>
<name>A0AAV2NJG6_9HYME</name>
<evidence type="ECO:0000313" key="2">
    <source>
        <dbReference type="EMBL" id="CAL1680302.1"/>
    </source>
</evidence>
<gene>
    <name evidence="2" type="ORF">LPLAT_LOCUS6353</name>
</gene>
<dbReference type="AlphaFoldDB" id="A0AAV2NJG6"/>
<accession>A0AAV2NJG6</accession>
<feature type="compositionally biased region" description="Basic and acidic residues" evidence="1">
    <location>
        <begin position="48"/>
        <end position="74"/>
    </location>
</feature>
<reference evidence="2" key="1">
    <citation type="submission" date="2024-04" db="EMBL/GenBank/DDBJ databases">
        <authorList>
            <consortium name="Molecular Ecology Group"/>
        </authorList>
    </citation>
    <scope>NUCLEOTIDE SEQUENCE</scope>
</reference>
<dbReference type="EMBL" id="OZ034825">
    <property type="protein sequence ID" value="CAL1680302.1"/>
    <property type="molecule type" value="Genomic_DNA"/>
</dbReference>
<organism evidence="2 3">
    <name type="scientific">Lasius platythorax</name>
    <dbReference type="NCBI Taxonomy" id="488582"/>
    <lineage>
        <taxon>Eukaryota</taxon>
        <taxon>Metazoa</taxon>
        <taxon>Ecdysozoa</taxon>
        <taxon>Arthropoda</taxon>
        <taxon>Hexapoda</taxon>
        <taxon>Insecta</taxon>
        <taxon>Pterygota</taxon>
        <taxon>Neoptera</taxon>
        <taxon>Endopterygota</taxon>
        <taxon>Hymenoptera</taxon>
        <taxon>Apocrita</taxon>
        <taxon>Aculeata</taxon>
        <taxon>Formicoidea</taxon>
        <taxon>Formicidae</taxon>
        <taxon>Formicinae</taxon>
        <taxon>Lasius</taxon>
        <taxon>Lasius</taxon>
    </lineage>
</organism>
<evidence type="ECO:0000313" key="3">
    <source>
        <dbReference type="Proteomes" id="UP001497644"/>
    </source>
</evidence>
<proteinExistence type="predicted"/>
<dbReference type="Proteomes" id="UP001497644">
    <property type="component" value="Chromosome 2"/>
</dbReference>
<feature type="compositionally biased region" description="Polar residues" evidence="1">
    <location>
        <begin position="21"/>
        <end position="33"/>
    </location>
</feature>